<evidence type="ECO:0000313" key="1">
    <source>
        <dbReference type="EMBL" id="TWW78184.1"/>
    </source>
</evidence>
<comment type="caution">
    <text evidence="1">The sequence shown here is derived from an EMBL/GenBank/DDBJ whole genome shotgun (WGS) entry which is preliminary data.</text>
</comment>
<gene>
    <name evidence="1" type="ORF">D4764_11G0003050</name>
</gene>
<dbReference type="EMBL" id="RHFK02000003">
    <property type="protein sequence ID" value="TWW78184.1"/>
    <property type="molecule type" value="Genomic_DNA"/>
</dbReference>
<proteinExistence type="predicted"/>
<sequence>MLVETGITVNRHFVQITPLMQQAVHRVLSNKADEFNYRFIVRMDNFNYTLFTTSSALKCFSRGDEGHLARVCPSHPGPLESVVQCGGRPRCLGFSRDGVTDGGEME</sequence>
<evidence type="ECO:0000313" key="2">
    <source>
        <dbReference type="Proteomes" id="UP000324091"/>
    </source>
</evidence>
<dbReference type="AlphaFoldDB" id="A0A5C6PEG8"/>
<keyword evidence="2" id="KW-1185">Reference proteome</keyword>
<accession>A0A5C6PEG8</accession>
<reference evidence="1 2" key="1">
    <citation type="submission" date="2019-04" db="EMBL/GenBank/DDBJ databases">
        <title>Chromosome genome assembly for Takifugu flavidus.</title>
        <authorList>
            <person name="Xiao S."/>
        </authorList>
    </citation>
    <scope>NUCLEOTIDE SEQUENCE [LARGE SCALE GENOMIC DNA]</scope>
    <source>
        <strain evidence="1">HTHZ2018</strain>
        <tissue evidence="1">Muscle</tissue>
    </source>
</reference>
<dbReference type="Proteomes" id="UP000324091">
    <property type="component" value="Chromosome 11"/>
</dbReference>
<protein>
    <submittedName>
        <fullName evidence="1">Uncharacterized protein</fullName>
    </submittedName>
</protein>
<organism evidence="1 2">
    <name type="scientific">Takifugu flavidus</name>
    <name type="common">sansaifugu</name>
    <dbReference type="NCBI Taxonomy" id="433684"/>
    <lineage>
        <taxon>Eukaryota</taxon>
        <taxon>Metazoa</taxon>
        <taxon>Chordata</taxon>
        <taxon>Craniata</taxon>
        <taxon>Vertebrata</taxon>
        <taxon>Euteleostomi</taxon>
        <taxon>Actinopterygii</taxon>
        <taxon>Neopterygii</taxon>
        <taxon>Teleostei</taxon>
        <taxon>Neoteleostei</taxon>
        <taxon>Acanthomorphata</taxon>
        <taxon>Eupercaria</taxon>
        <taxon>Tetraodontiformes</taxon>
        <taxon>Tetradontoidea</taxon>
        <taxon>Tetraodontidae</taxon>
        <taxon>Takifugu</taxon>
    </lineage>
</organism>
<name>A0A5C6PEG8_9TELE</name>